<comment type="caution">
    <text evidence="2">The sequence shown here is derived from an EMBL/GenBank/DDBJ whole genome shotgun (WGS) entry which is preliminary data.</text>
</comment>
<organism evidence="2 3">
    <name type="scientific">Candidatus Desulfobia pelagia</name>
    <dbReference type="NCBI Taxonomy" id="2841692"/>
    <lineage>
        <taxon>Bacteria</taxon>
        <taxon>Pseudomonadati</taxon>
        <taxon>Thermodesulfobacteriota</taxon>
        <taxon>Desulfobulbia</taxon>
        <taxon>Desulfobulbales</taxon>
        <taxon>Desulfobulbaceae</taxon>
        <taxon>Candidatus Desulfobia</taxon>
    </lineage>
</organism>
<gene>
    <name evidence="2" type="ORF">H8E41_00595</name>
</gene>
<protein>
    <submittedName>
        <fullName evidence="2">Uncharacterized protein</fullName>
    </submittedName>
</protein>
<reference evidence="2 3" key="1">
    <citation type="submission" date="2020-08" db="EMBL/GenBank/DDBJ databases">
        <title>Bridging the membrane lipid divide: bacteria of the FCB group superphylum have the potential to synthesize archaeal ether lipids.</title>
        <authorList>
            <person name="Villanueva L."/>
            <person name="Von Meijenfeldt F.A.B."/>
            <person name="Westbye A.B."/>
            <person name="Yadav S."/>
            <person name="Hopmans E.C."/>
            <person name="Dutilh B.E."/>
            <person name="Sinninghe Damste J.S."/>
        </authorList>
    </citation>
    <scope>NUCLEOTIDE SEQUENCE [LARGE SCALE GENOMIC DNA]</scope>
    <source>
        <strain evidence="2">NIOZ-UU47</strain>
    </source>
</reference>
<dbReference type="EMBL" id="JACNJZ010000028">
    <property type="protein sequence ID" value="MBC8316372.1"/>
    <property type="molecule type" value="Genomic_DNA"/>
</dbReference>
<accession>A0A8J6TEQ9</accession>
<proteinExistence type="predicted"/>
<feature type="transmembrane region" description="Helical" evidence="1">
    <location>
        <begin position="44"/>
        <end position="65"/>
    </location>
</feature>
<sequence length="70" mass="8088">MIIQIIGILFVVFGTVVSLGFWIPGLIDRNRLREIMGSRFPMIYFIYFTNGPFLLLLGFILLTFFRQPSG</sequence>
<dbReference type="Proteomes" id="UP000614424">
    <property type="component" value="Unassembled WGS sequence"/>
</dbReference>
<evidence type="ECO:0000313" key="2">
    <source>
        <dbReference type="EMBL" id="MBC8316372.1"/>
    </source>
</evidence>
<keyword evidence="1" id="KW-0472">Membrane</keyword>
<keyword evidence="1" id="KW-1133">Transmembrane helix</keyword>
<feature type="transmembrane region" description="Helical" evidence="1">
    <location>
        <begin position="6"/>
        <end position="23"/>
    </location>
</feature>
<name>A0A8J6TEQ9_9BACT</name>
<evidence type="ECO:0000256" key="1">
    <source>
        <dbReference type="SAM" id="Phobius"/>
    </source>
</evidence>
<keyword evidence="1" id="KW-0812">Transmembrane</keyword>
<evidence type="ECO:0000313" key="3">
    <source>
        <dbReference type="Proteomes" id="UP000614424"/>
    </source>
</evidence>
<dbReference type="AlphaFoldDB" id="A0A8J6TEQ9"/>